<dbReference type="PANTHER" id="PTHR27008">
    <property type="entry name" value="OS04G0122200 PROTEIN"/>
    <property type="match status" value="1"/>
</dbReference>
<feature type="transmembrane region" description="Helical" evidence="20">
    <location>
        <begin position="1015"/>
        <end position="1035"/>
    </location>
</feature>
<keyword evidence="7" id="KW-1070">Brassinosteroid signaling pathway</keyword>
<evidence type="ECO:0000256" key="3">
    <source>
        <dbReference type="ARBA" id="ARBA00009592"/>
    </source>
</evidence>
<evidence type="ECO:0000256" key="11">
    <source>
        <dbReference type="ARBA" id="ARBA00022737"/>
    </source>
</evidence>
<dbReference type="InterPro" id="IPR003591">
    <property type="entry name" value="Leu-rich_rpt_typical-subtyp"/>
</dbReference>
<dbReference type="InterPro" id="IPR032675">
    <property type="entry name" value="LRR_dom_sf"/>
</dbReference>
<evidence type="ECO:0000256" key="6">
    <source>
        <dbReference type="ARBA" id="ARBA00022614"/>
    </source>
</evidence>
<keyword evidence="5" id="KW-0723">Serine/threonine-protein kinase</keyword>
<dbReference type="PROSITE" id="PS00108">
    <property type="entry name" value="PROTEIN_KINASE_ST"/>
    <property type="match status" value="1"/>
</dbReference>
<sequence length="1418" mass="151771">MAKYNQFPSAPASSSENPVRESQFKFCDDAASPRHRLPQNAAIRSLPTWSCLPPWSCRAGPPTHVRRCPSGHRAGCASLIHVHHRASPIHVRVASLADVRLHAGWGYGGIGEEELGFGRLEIHGVGREEGLSGQVTGSSGIAARREGGGIGRNAEFDQVTEVAPSGGLPKQATGSSGIAARREGGSIGGGTELDQARESVSPYAMPVTGQRYFPVHARRLDDWMRKRFPSRFHATMLRSLPITLSSSRRRPGGRQGNKRTGNRPALQQWSLPSRTGNKQNGVALLCPCTTNATFTPQKPNRLLPPAAAHPTHGLVPVNDGGLEYQKKKKQGWPLVPAGRRICLPKQTIPIFPPSTSPRAGARAQDRPSTATPRSQTKPAEAPAMAPPRRAYLHLPLALLLLPFCCLLLLRGAAAQPQQPAAGDAPQLLAIKAAWGDPPVLAAWNATAAAALCAWPYVGCDAAGRVANLTLANTNVTGPVPDAVGNLTGLAHLDVSNNNINGSFPTALYRCRSLQYLNLSQNYLAGVLPADIGSGLGENLTTLDLNGNYFNGTIPASLSGLRNLQFLALNGNRFTGTIPADLGELTSLQYLYLAYNPFDEGQLPGSFKNLTNMIGLYLTQCNLFGNFPNYVWSFKNLQMFSLYMNNITGGLVVDGSFAAYSLTLIDISVNNISGVIPEVFGRLDNLTALIIFTNNFHGDIPASIGKLPSLQVLRIYGNRLTGTLPPELGKHSPGLNRIEADFNELTGPIPEGLCAGGQFQWFTAKGNNLNGSIPAGLANCTTLYRLQLDSNNLTGEVPQALWTAAQLQLLQLPNNQLTGSLPATIGPNLTTLHIGSNQFSGNIPATAGALHLFTAENNQFSGPIPASLGDGMPLLLTLNLSGNYLSEGIPTSIAKLSNMSQMDLSRNQLTGDIPAELGSMPALNLLDLSSNKLSGDIPLSLLKLNINSLNLSSNQLSGTIPSGFATGAYDDSFLDNPGLCTTNSAPGKLNGVRSCGSGGSQDGASSGGVSHALRTGLLVAGAVLLLIAAAFAFFVVRDIKKRRRVAEEDGWKLTPFVQDLGFGEASILRGLREENVVGRGGSGRVYRVTYTNRLDGRAGAVAVKQIRTAGKLNEKLEREFESEAGILGNLRHINIVRLVCCLSNAESKLLVYDYMDNGSLDTWLHGEAAHVATGGHHPMARARSARREQMDWPTRLKVAVGAAQGLCYMHHECEPPIVHRDVKTSNILLDSEFRAKVADFGLARMLVQAGAPETMSAVAGSFGYMAPECAYTKKVNEKVDVYSFGVVLLELTTGKEANDGGEHGSLAEWARHHCQSEGSIADATDKSIRYAGYSNEIEVVFRLGVLCTADMPSKRPAMKGVLQILVECSEQTHHKSKTERVPEYDAAPLLLPHHGSRRKQLSNGSGIDIEEKSDFDSIV</sequence>
<keyword evidence="11" id="KW-0677">Repeat</keyword>
<dbReference type="SMART" id="SM00220">
    <property type="entry name" value="S_TKc"/>
    <property type="match status" value="1"/>
</dbReference>
<dbReference type="InterPro" id="IPR011009">
    <property type="entry name" value="Kinase-like_dom_sf"/>
</dbReference>
<comment type="similarity">
    <text evidence="2">Belongs to the protein kinase superfamily. Ser/Thr protein kinase family.</text>
</comment>
<dbReference type="PROSITE" id="PS50011">
    <property type="entry name" value="PROTEIN_KINASE_DOM"/>
    <property type="match status" value="1"/>
</dbReference>
<protein>
    <recommendedName>
        <fullName evidence="21">Protein kinase domain-containing protein</fullName>
    </recommendedName>
</protein>
<accession>A0A835FFB7</accession>
<dbReference type="FunFam" id="3.80.10.10:FF:000111">
    <property type="entry name" value="LRR receptor-like serine/threonine-protein kinase ERECTA"/>
    <property type="match status" value="1"/>
</dbReference>
<comment type="caution">
    <text evidence="22">The sequence shown here is derived from an EMBL/GenBank/DDBJ whole genome shotgun (WGS) entry which is preliminary data.</text>
</comment>
<keyword evidence="15 20" id="KW-1133">Transmembrane helix</keyword>
<feature type="domain" description="Protein kinase" evidence="21">
    <location>
        <begin position="1070"/>
        <end position="1365"/>
    </location>
</feature>
<dbReference type="GO" id="GO:0005524">
    <property type="term" value="F:ATP binding"/>
    <property type="evidence" value="ECO:0007669"/>
    <property type="project" value="UniProtKB-UniRule"/>
</dbReference>
<evidence type="ECO:0000256" key="17">
    <source>
        <dbReference type="ARBA" id="ARBA00023180"/>
    </source>
</evidence>
<dbReference type="Proteomes" id="UP000636709">
    <property type="component" value="Unassembled WGS sequence"/>
</dbReference>
<feature type="region of interest" description="Disordered" evidence="19">
    <location>
        <begin position="242"/>
        <end position="276"/>
    </location>
</feature>
<dbReference type="Gene3D" id="3.30.200.20">
    <property type="entry name" value="Phosphorylase Kinase, domain 1"/>
    <property type="match status" value="1"/>
</dbReference>
<dbReference type="InterPro" id="IPR001611">
    <property type="entry name" value="Leu-rich_rpt"/>
</dbReference>
<feature type="compositionally biased region" description="Basic residues" evidence="19">
    <location>
        <begin position="247"/>
        <end position="261"/>
    </location>
</feature>
<keyword evidence="13" id="KW-0418">Kinase</keyword>
<evidence type="ECO:0000256" key="2">
    <source>
        <dbReference type="ARBA" id="ARBA00008684"/>
    </source>
</evidence>
<dbReference type="GO" id="GO:0004674">
    <property type="term" value="F:protein serine/threonine kinase activity"/>
    <property type="evidence" value="ECO:0007669"/>
    <property type="project" value="UniProtKB-KW"/>
</dbReference>
<feature type="region of interest" description="Disordered" evidence="19">
    <location>
        <begin position="163"/>
        <end position="192"/>
    </location>
</feature>
<feature type="region of interest" description="Disordered" evidence="19">
    <location>
        <begin position="1"/>
        <end position="21"/>
    </location>
</feature>
<feature type="compositionally biased region" description="Polar residues" evidence="19">
    <location>
        <begin position="265"/>
        <end position="276"/>
    </location>
</feature>
<keyword evidence="14 18" id="KW-0067">ATP-binding</keyword>
<dbReference type="PANTHER" id="PTHR27008:SF396">
    <property type="entry name" value="LRR RECEPTOR-LIKE SERINE_THREONINE-PROTEIN KINASE HSL2"/>
    <property type="match status" value="1"/>
</dbReference>
<evidence type="ECO:0000256" key="8">
    <source>
        <dbReference type="ARBA" id="ARBA00022679"/>
    </source>
</evidence>
<dbReference type="GO" id="GO:0009742">
    <property type="term" value="P:brassinosteroid mediated signaling pathway"/>
    <property type="evidence" value="ECO:0007669"/>
    <property type="project" value="UniProtKB-KW"/>
</dbReference>
<keyword evidence="17" id="KW-0325">Glycoprotein</keyword>
<dbReference type="InterPro" id="IPR000719">
    <property type="entry name" value="Prot_kinase_dom"/>
</dbReference>
<dbReference type="PROSITE" id="PS00107">
    <property type="entry name" value="PROTEIN_KINASE_ATP"/>
    <property type="match status" value="1"/>
</dbReference>
<dbReference type="FunFam" id="3.30.200.20:FF:000847">
    <property type="entry name" value="Protein kinase family protein with leucine-rich repeat domain"/>
    <property type="match status" value="1"/>
</dbReference>
<feature type="region of interest" description="Disordered" evidence="19">
    <location>
        <begin position="350"/>
        <end position="384"/>
    </location>
</feature>
<dbReference type="OrthoDB" id="676979at2759"/>
<feature type="compositionally biased region" description="Polar residues" evidence="19">
    <location>
        <begin position="366"/>
        <end position="377"/>
    </location>
</feature>
<evidence type="ECO:0000256" key="10">
    <source>
        <dbReference type="ARBA" id="ARBA00022729"/>
    </source>
</evidence>
<dbReference type="SMART" id="SM00369">
    <property type="entry name" value="LRR_TYP"/>
    <property type="match status" value="6"/>
</dbReference>
<evidence type="ECO:0000256" key="4">
    <source>
        <dbReference type="ARBA" id="ARBA00022475"/>
    </source>
</evidence>
<evidence type="ECO:0000256" key="16">
    <source>
        <dbReference type="ARBA" id="ARBA00023136"/>
    </source>
</evidence>
<dbReference type="Gene3D" id="1.10.510.10">
    <property type="entry name" value="Transferase(Phosphotransferase) domain 1"/>
    <property type="match status" value="1"/>
</dbReference>
<dbReference type="GO" id="GO:0005886">
    <property type="term" value="C:plasma membrane"/>
    <property type="evidence" value="ECO:0007669"/>
    <property type="project" value="UniProtKB-SubCell"/>
</dbReference>
<dbReference type="Gene3D" id="3.80.10.10">
    <property type="entry name" value="Ribonuclease Inhibitor"/>
    <property type="match status" value="3"/>
</dbReference>
<keyword evidence="4" id="KW-1003">Cell membrane</keyword>
<keyword evidence="12 18" id="KW-0547">Nucleotide-binding</keyword>
<evidence type="ECO:0000256" key="1">
    <source>
        <dbReference type="ARBA" id="ARBA00004162"/>
    </source>
</evidence>
<dbReference type="Pfam" id="PF00560">
    <property type="entry name" value="LRR_1"/>
    <property type="match status" value="4"/>
</dbReference>
<evidence type="ECO:0000256" key="20">
    <source>
        <dbReference type="SAM" id="Phobius"/>
    </source>
</evidence>
<evidence type="ECO:0000256" key="18">
    <source>
        <dbReference type="PROSITE-ProRule" id="PRU10141"/>
    </source>
</evidence>
<dbReference type="Pfam" id="PF13855">
    <property type="entry name" value="LRR_8"/>
    <property type="match status" value="2"/>
</dbReference>
<evidence type="ECO:0000256" key="7">
    <source>
        <dbReference type="ARBA" id="ARBA00022626"/>
    </source>
</evidence>
<keyword evidence="6" id="KW-0433">Leucine-rich repeat</keyword>
<keyword evidence="9 20" id="KW-0812">Transmembrane</keyword>
<reference evidence="22" key="1">
    <citation type="submission" date="2020-07" db="EMBL/GenBank/DDBJ databases">
        <title>Genome sequence and genetic diversity analysis of an under-domesticated orphan crop, white fonio (Digitaria exilis).</title>
        <authorList>
            <person name="Bennetzen J.L."/>
            <person name="Chen S."/>
            <person name="Ma X."/>
            <person name="Wang X."/>
            <person name="Yssel A.E.J."/>
            <person name="Chaluvadi S.R."/>
            <person name="Johnson M."/>
            <person name="Gangashetty P."/>
            <person name="Hamidou F."/>
            <person name="Sanogo M.D."/>
            <person name="Zwaenepoel A."/>
            <person name="Wallace J."/>
            <person name="Van De Peer Y."/>
            <person name="Van Deynze A."/>
        </authorList>
    </citation>
    <scope>NUCLEOTIDE SEQUENCE</scope>
    <source>
        <tissue evidence="22">Leaves</tissue>
    </source>
</reference>
<feature type="compositionally biased region" description="Polar residues" evidence="19">
    <location>
        <begin position="1"/>
        <end position="17"/>
    </location>
</feature>
<name>A0A835FFB7_9POAL</name>
<dbReference type="InterPro" id="IPR008271">
    <property type="entry name" value="Ser/Thr_kinase_AS"/>
</dbReference>
<keyword evidence="16 20" id="KW-0472">Membrane</keyword>
<dbReference type="FunFam" id="3.80.10.10:FF:000041">
    <property type="entry name" value="LRR receptor-like serine/threonine-protein kinase ERECTA"/>
    <property type="match status" value="1"/>
</dbReference>
<evidence type="ECO:0000313" key="23">
    <source>
        <dbReference type="Proteomes" id="UP000636709"/>
    </source>
</evidence>
<evidence type="ECO:0000256" key="5">
    <source>
        <dbReference type="ARBA" id="ARBA00022527"/>
    </source>
</evidence>
<dbReference type="InterPro" id="IPR013210">
    <property type="entry name" value="LRR_N_plant-typ"/>
</dbReference>
<dbReference type="SUPFAM" id="SSF56112">
    <property type="entry name" value="Protein kinase-like (PK-like)"/>
    <property type="match status" value="1"/>
</dbReference>
<keyword evidence="10" id="KW-0732">Signal</keyword>
<gene>
    <name evidence="22" type="ORF">HU200_012076</name>
</gene>
<dbReference type="SUPFAM" id="SSF52047">
    <property type="entry name" value="RNI-like"/>
    <property type="match status" value="1"/>
</dbReference>
<evidence type="ECO:0000256" key="12">
    <source>
        <dbReference type="ARBA" id="ARBA00022741"/>
    </source>
</evidence>
<proteinExistence type="inferred from homology"/>
<evidence type="ECO:0000256" key="19">
    <source>
        <dbReference type="SAM" id="MobiDB-lite"/>
    </source>
</evidence>
<dbReference type="InterPro" id="IPR051809">
    <property type="entry name" value="Plant_receptor-like_S/T_kinase"/>
</dbReference>
<evidence type="ECO:0000256" key="15">
    <source>
        <dbReference type="ARBA" id="ARBA00022989"/>
    </source>
</evidence>
<evidence type="ECO:0000259" key="21">
    <source>
        <dbReference type="PROSITE" id="PS50011"/>
    </source>
</evidence>
<evidence type="ECO:0000256" key="13">
    <source>
        <dbReference type="ARBA" id="ARBA00022777"/>
    </source>
</evidence>
<dbReference type="FunFam" id="3.80.10.10:FF:000095">
    <property type="entry name" value="LRR receptor-like serine/threonine-protein kinase GSO1"/>
    <property type="match status" value="1"/>
</dbReference>
<dbReference type="InterPro" id="IPR001245">
    <property type="entry name" value="Ser-Thr/Tyr_kinase_cat_dom"/>
</dbReference>
<dbReference type="EMBL" id="JACEFO010000967">
    <property type="protein sequence ID" value="KAF8751402.1"/>
    <property type="molecule type" value="Genomic_DNA"/>
</dbReference>
<dbReference type="FunFam" id="1.10.510.10:FF:000714">
    <property type="entry name" value="Kinase family with leucine-rich repeat domain-containing protein"/>
    <property type="match status" value="1"/>
</dbReference>
<evidence type="ECO:0000256" key="14">
    <source>
        <dbReference type="ARBA" id="ARBA00022840"/>
    </source>
</evidence>
<dbReference type="SUPFAM" id="SSF52058">
    <property type="entry name" value="L domain-like"/>
    <property type="match status" value="1"/>
</dbReference>
<comment type="subcellular location">
    <subcellularLocation>
        <location evidence="1">Cell membrane</location>
        <topology evidence="1">Single-pass membrane protein</topology>
    </subcellularLocation>
</comment>
<organism evidence="22 23">
    <name type="scientific">Digitaria exilis</name>
    <dbReference type="NCBI Taxonomy" id="1010633"/>
    <lineage>
        <taxon>Eukaryota</taxon>
        <taxon>Viridiplantae</taxon>
        <taxon>Streptophyta</taxon>
        <taxon>Embryophyta</taxon>
        <taxon>Tracheophyta</taxon>
        <taxon>Spermatophyta</taxon>
        <taxon>Magnoliopsida</taxon>
        <taxon>Liliopsida</taxon>
        <taxon>Poales</taxon>
        <taxon>Poaceae</taxon>
        <taxon>PACMAD clade</taxon>
        <taxon>Panicoideae</taxon>
        <taxon>Panicodae</taxon>
        <taxon>Paniceae</taxon>
        <taxon>Anthephorinae</taxon>
        <taxon>Digitaria</taxon>
    </lineage>
</organism>
<feature type="binding site" evidence="18">
    <location>
        <position position="1103"/>
    </location>
    <ligand>
        <name>ATP</name>
        <dbReference type="ChEBI" id="CHEBI:30616"/>
    </ligand>
</feature>
<dbReference type="Pfam" id="PF08263">
    <property type="entry name" value="LRRNT_2"/>
    <property type="match status" value="1"/>
</dbReference>
<evidence type="ECO:0000256" key="9">
    <source>
        <dbReference type="ARBA" id="ARBA00022692"/>
    </source>
</evidence>
<dbReference type="Pfam" id="PF07714">
    <property type="entry name" value="PK_Tyr_Ser-Thr"/>
    <property type="match status" value="1"/>
</dbReference>
<keyword evidence="8" id="KW-0808">Transferase</keyword>
<dbReference type="InterPro" id="IPR017441">
    <property type="entry name" value="Protein_kinase_ATP_BS"/>
</dbReference>
<keyword evidence="23" id="KW-1185">Reference proteome</keyword>
<comment type="similarity">
    <text evidence="3">Belongs to the RLP family.</text>
</comment>
<evidence type="ECO:0000313" key="22">
    <source>
        <dbReference type="EMBL" id="KAF8751402.1"/>
    </source>
</evidence>